<dbReference type="PANTHER" id="PTHR48039:SF5">
    <property type="entry name" value="RNA-BINDING PROTEIN 28"/>
    <property type="match status" value="1"/>
</dbReference>
<dbReference type="InterPro" id="IPR051945">
    <property type="entry name" value="RRM_MRD1_RNA_proc_ribogen"/>
</dbReference>
<dbReference type="OrthoDB" id="439639at2759"/>
<reference evidence="12 13" key="1">
    <citation type="submission" date="2013-03" db="EMBL/GenBank/DDBJ databases">
        <title>The Genome Sequence of Capronia epimyces CBS 606.96.</title>
        <authorList>
            <consortium name="The Broad Institute Genomics Platform"/>
            <person name="Cuomo C."/>
            <person name="de Hoog S."/>
            <person name="Gorbushina A."/>
            <person name="Walker B."/>
            <person name="Young S.K."/>
            <person name="Zeng Q."/>
            <person name="Gargeya S."/>
            <person name="Fitzgerald M."/>
            <person name="Haas B."/>
            <person name="Abouelleil A."/>
            <person name="Allen A.W."/>
            <person name="Alvarado L."/>
            <person name="Arachchi H.M."/>
            <person name="Berlin A.M."/>
            <person name="Chapman S.B."/>
            <person name="Gainer-Dewar J."/>
            <person name="Goldberg J."/>
            <person name="Griggs A."/>
            <person name="Gujja S."/>
            <person name="Hansen M."/>
            <person name="Howarth C."/>
            <person name="Imamovic A."/>
            <person name="Ireland A."/>
            <person name="Larimer J."/>
            <person name="McCowan C."/>
            <person name="Murphy C."/>
            <person name="Pearson M."/>
            <person name="Poon T.W."/>
            <person name="Priest M."/>
            <person name="Roberts A."/>
            <person name="Saif S."/>
            <person name="Shea T."/>
            <person name="Sisk P."/>
            <person name="Sykes S."/>
            <person name="Wortman J."/>
            <person name="Nusbaum C."/>
            <person name="Birren B."/>
        </authorList>
    </citation>
    <scope>NUCLEOTIDE SEQUENCE [LARGE SCALE GENOMIC DNA]</scope>
    <source>
        <strain evidence="12 13">CBS 606.96</strain>
    </source>
</reference>
<keyword evidence="7" id="KW-0539">Nucleus</keyword>
<dbReference type="SUPFAM" id="SSF54928">
    <property type="entry name" value="RNA-binding domain, RBD"/>
    <property type="match status" value="4"/>
</dbReference>
<feature type="domain" description="RRM" evidence="11">
    <location>
        <begin position="540"/>
        <end position="623"/>
    </location>
</feature>
<dbReference type="eggNOG" id="KOG0110">
    <property type="taxonomic scope" value="Eukaryota"/>
</dbReference>
<dbReference type="GO" id="GO:0032040">
    <property type="term" value="C:small-subunit processome"/>
    <property type="evidence" value="ECO:0007669"/>
    <property type="project" value="EnsemblFungi"/>
</dbReference>
<dbReference type="InterPro" id="IPR035979">
    <property type="entry name" value="RBD_domain_sf"/>
</dbReference>
<dbReference type="SMART" id="SM00360">
    <property type="entry name" value="RRM"/>
    <property type="match status" value="5"/>
</dbReference>
<proteinExistence type="inferred from homology"/>
<dbReference type="HOGENOM" id="CLU_008479_0_0_1"/>
<feature type="compositionally biased region" description="Basic and acidic residues" evidence="10">
    <location>
        <begin position="218"/>
        <end position="230"/>
    </location>
</feature>
<dbReference type="CDD" id="cd12320">
    <property type="entry name" value="RRM6_RBM19_RRM5_MRD1"/>
    <property type="match status" value="1"/>
</dbReference>
<feature type="compositionally biased region" description="Basic and acidic residues" evidence="10">
    <location>
        <begin position="104"/>
        <end position="128"/>
    </location>
</feature>
<accession>W9YB50</accession>
<gene>
    <name evidence="12" type="ORF">A1O3_03156</name>
</gene>
<keyword evidence="13" id="KW-1185">Reference proteome</keyword>
<evidence type="ECO:0000313" key="12">
    <source>
        <dbReference type="EMBL" id="EXJ90087.1"/>
    </source>
</evidence>
<feature type="region of interest" description="Disordered" evidence="10">
    <location>
        <begin position="205"/>
        <end position="247"/>
    </location>
</feature>
<comment type="subcellular location">
    <subcellularLocation>
        <location evidence="1">Nucleus</location>
    </subcellularLocation>
</comment>
<dbReference type="AlphaFoldDB" id="W9YB50"/>
<evidence type="ECO:0000256" key="9">
    <source>
        <dbReference type="PROSITE-ProRule" id="PRU00176"/>
    </source>
</evidence>
<evidence type="ECO:0000256" key="5">
    <source>
        <dbReference type="ARBA" id="ARBA00022737"/>
    </source>
</evidence>
<dbReference type="RefSeq" id="XP_007731484.1">
    <property type="nucleotide sequence ID" value="XM_007733294.1"/>
</dbReference>
<evidence type="ECO:0000259" key="11">
    <source>
        <dbReference type="PROSITE" id="PS50102"/>
    </source>
</evidence>
<evidence type="ECO:0000256" key="1">
    <source>
        <dbReference type="ARBA" id="ARBA00004123"/>
    </source>
</evidence>
<name>W9YB50_9EURO</name>
<dbReference type="GO" id="GO:0030686">
    <property type="term" value="C:90S preribosome"/>
    <property type="evidence" value="ECO:0007669"/>
    <property type="project" value="EnsemblFungi"/>
</dbReference>
<feature type="domain" description="RRM" evidence="11">
    <location>
        <begin position="252"/>
        <end position="330"/>
    </location>
</feature>
<sequence>MAESDNDGSAVTRIYVSGLPPSMTTEQLRSHFAEKYPVTDAHVVSDRRFGFVGFVTHEHAKSAVNYFNKSFIRMSKISVTLANPVEIKRNSSGQAAPVSQRSIRHMEMRYQDRDLPSKKRKRDLHDDGEPVEPVLQPTTEKDALPANPGPEAKDQLQQEDKTSGEVLQLESTVEVTPQNAPKSDADWLRGKTSRLLDLVEGDATHAPAASDGAPAAEKVPEPDDFARGSEDNADAEAEARPESTSTVSVPNARLFIRNLPFDARENDLRTKFTPYGRISEVRLVTDTRKLTGKGLGYVQFVEPEDAEKALVDLDGKDFQGRLMHILPASDKKLQKLTEFELSKLPLKKQKAIKRKNQATSSSFSWNSLYMNPDAVLASVADRLGVSKSDLLDPASADAAVKQAHAETSVINETKEYLKSNGVNIDAFKNRSRDDRTILLKNFSFGTTSEELSQMLSQYGVVERLVFPTTGTMAVAQYQEPAAANLALKQLAYRNLRGSVLYLEKAPDGLWGSKAPATVNSGAETSQPQGEVTDQPLGSTFSVFVRNLNFSTTTARLSEAFKPLSGFLSARVKTKTDAKRPAEILSMGFGFVEFRTKAQAEAAIVTMNGRRLDGHQLLVQFSQKANDLGEERRKEDSSKKLNANKTKIIIKNLPFEATKKDIRALFGAYGQLRTVRLPRKFDNSARGFAFAEFVTAKEAENALEALSNTHLLGRRLVLDFAEGEAVDPEAEIEAMEKKIQHHQDTLTHHRMTGSVRKKFNIGTGDDLEHL</sequence>
<dbReference type="Pfam" id="PF00076">
    <property type="entry name" value="RRM_1"/>
    <property type="match status" value="5"/>
</dbReference>
<evidence type="ECO:0000256" key="10">
    <source>
        <dbReference type="SAM" id="MobiDB-lite"/>
    </source>
</evidence>
<feature type="region of interest" description="Disordered" evidence="10">
    <location>
        <begin position="169"/>
        <end position="188"/>
    </location>
</feature>
<evidence type="ECO:0000256" key="2">
    <source>
        <dbReference type="ARBA" id="ARBA00008033"/>
    </source>
</evidence>
<evidence type="ECO:0000256" key="8">
    <source>
        <dbReference type="ARBA" id="ARBA00023274"/>
    </source>
</evidence>
<dbReference type="Gene3D" id="3.30.70.330">
    <property type="match status" value="5"/>
</dbReference>
<evidence type="ECO:0000256" key="3">
    <source>
        <dbReference type="ARBA" id="ARBA00013428"/>
    </source>
</evidence>
<comment type="similarity">
    <text evidence="2">Belongs to the RRM MRD1 family.</text>
</comment>
<dbReference type="GO" id="GO:0042134">
    <property type="term" value="F:rRNA primary transcript binding"/>
    <property type="evidence" value="ECO:0007669"/>
    <property type="project" value="EnsemblFungi"/>
</dbReference>
<feature type="compositionally biased region" description="Polar residues" evidence="10">
    <location>
        <begin position="90"/>
        <end position="101"/>
    </location>
</feature>
<dbReference type="FunFam" id="3.30.70.330:FF:000247">
    <property type="entry name" value="Multiple RNA-binding domain-containing protein 1"/>
    <property type="match status" value="1"/>
</dbReference>
<keyword evidence="6 9" id="KW-0694">RNA-binding</keyword>
<dbReference type="GO" id="GO:0000480">
    <property type="term" value="P:endonucleolytic cleavage in 5'-ETS of tricistronic rRNA transcript (SSU-rRNA, 5.8S rRNA, LSU-rRNA)"/>
    <property type="evidence" value="ECO:0007669"/>
    <property type="project" value="EnsemblFungi"/>
</dbReference>
<dbReference type="EMBL" id="AMGY01000002">
    <property type="protein sequence ID" value="EXJ90087.1"/>
    <property type="molecule type" value="Genomic_DNA"/>
</dbReference>
<evidence type="ECO:0000256" key="6">
    <source>
        <dbReference type="ARBA" id="ARBA00022884"/>
    </source>
</evidence>
<keyword evidence="5" id="KW-0677">Repeat</keyword>
<protein>
    <recommendedName>
        <fullName evidence="3">Multiple RNA-binding domain-containing protein 1</fullName>
    </recommendedName>
</protein>
<dbReference type="GO" id="GO:0003729">
    <property type="term" value="F:mRNA binding"/>
    <property type="evidence" value="ECO:0007669"/>
    <property type="project" value="TreeGrafter"/>
</dbReference>
<dbReference type="PANTHER" id="PTHR48039">
    <property type="entry name" value="RNA-BINDING MOTIF PROTEIN 14B"/>
    <property type="match status" value="1"/>
</dbReference>
<dbReference type="GO" id="GO:0000472">
    <property type="term" value="P:endonucleolytic cleavage to generate mature 5'-end of SSU-rRNA from (SSU-rRNA, 5.8S rRNA, LSU-rRNA)"/>
    <property type="evidence" value="ECO:0007669"/>
    <property type="project" value="EnsemblFungi"/>
</dbReference>
<keyword evidence="8" id="KW-0687">Ribonucleoprotein</keyword>
<evidence type="ECO:0000256" key="7">
    <source>
        <dbReference type="ARBA" id="ARBA00023242"/>
    </source>
</evidence>
<dbReference type="PROSITE" id="PS50102">
    <property type="entry name" value="RRM"/>
    <property type="match status" value="5"/>
</dbReference>
<dbReference type="Proteomes" id="UP000019478">
    <property type="component" value="Unassembled WGS sequence"/>
</dbReference>
<organism evidence="12 13">
    <name type="scientific">Capronia epimyces CBS 606.96</name>
    <dbReference type="NCBI Taxonomy" id="1182542"/>
    <lineage>
        <taxon>Eukaryota</taxon>
        <taxon>Fungi</taxon>
        <taxon>Dikarya</taxon>
        <taxon>Ascomycota</taxon>
        <taxon>Pezizomycotina</taxon>
        <taxon>Eurotiomycetes</taxon>
        <taxon>Chaetothyriomycetidae</taxon>
        <taxon>Chaetothyriales</taxon>
        <taxon>Herpotrichiellaceae</taxon>
        <taxon>Capronia</taxon>
    </lineage>
</organism>
<evidence type="ECO:0000256" key="4">
    <source>
        <dbReference type="ARBA" id="ARBA00022552"/>
    </source>
</evidence>
<dbReference type="STRING" id="1182542.W9YB50"/>
<dbReference type="InterPro" id="IPR000504">
    <property type="entry name" value="RRM_dom"/>
</dbReference>
<dbReference type="GeneID" id="19167284"/>
<feature type="region of interest" description="Disordered" evidence="10">
    <location>
        <begin position="90"/>
        <end position="162"/>
    </location>
</feature>
<dbReference type="InterPro" id="IPR012677">
    <property type="entry name" value="Nucleotide-bd_a/b_plait_sf"/>
</dbReference>
<keyword evidence="4" id="KW-0698">rRNA processing</keyword>
<evidence type="ECO:0000313" key="13">
    <source>
        <dbReference type="Proteomes" id="UP000019478"/>
    </source>
</evidence>
<feature type="compositionally biased region" description="Basic and acidic residues" evidence="10">
    <location>
        <begin position="151"/>
        <end position="162"/>
    </location>
</feature>
<comment type="caution">
    <text evidence="12">The sequence shown here is derived from an EMBL/GenBank/DDBJ whole genome shotgun (WGS) entry which is preliminary data.</text>
</comment>
<dbReference type="GO" id="GO:0000447">
    <property type="term" value="P:endonucleolytic cleavage in ITS1 to separate SSU-rRNA from 5.8S rRNA and LSU-rRNA from tricistronic rRNA transcript (SSU-rRNA, 5.8S rRNA, LSU-rRNA)"/>
    <property type="evidence" value="ECO:0007669"/>
    <property type="project" value="EnsemblFungi"/>
</dbReference>
<feature type="domain" description="RRM" evidence="11">
    <location>
        <begin position="435"/>
        <end position="507"/>
    </location>
</feature>
<dbReference type="GO" id="GO:0034462">
    <property type="term" value="P:small-subunit processome assembly"/>
    <property type="evidence" value="ECO:0007669"/>
    <property type="project" value="EnsemblFungi"/>
</dbReference>
<feature type="compositionally biased region" description="Low complexity" evidence="10">
    <location>
        <begin position="205"/>
        <end position="216"/>
    </location>
</feature>
<feature type="domain" description="RRM" evidence="11">
    <location>
        <begin position="12"/>
        <end position="84"/>
    </location>
</feature>
<feature type="compositionally biased region" description="Polar residues" evidence="10">
    <location>
        <begin position="169"/>
        <end position="181"/>
    </location>
</feature>
<feature type="domain" description="RRM" evidence="11">
    <location>
        <begin position="645"/>
        <end position="722"/>
    </location>
</feature>